<dbReference type="PANTHER" id="PTHR47197:SF3">
    <property type="entry name" value="DIHYDRO-HEME D1 DEHYDROGENASE"/>
    <property type="match status" value="1"/>
</dbReference>
<reference evidence="2 3" key="1">
    <citation type="submission" date="2016-10" db="EMBL/GenBank/DDBJ databases">
        <authorList>
            <person name="de Groot N.N."/>
        </authorList>
    </citation>
    <scope>NUCLEOTIDE SEQUENCE [LARGE SCALE GENOMIC DNA]</scope>
    <source>
        <strain evidence="2 3">DSM 24956</strain>
    </source>
</reference>
<gene>
    <name evidence="2" type="ORF">SAMN05444411_10331</name>
</gene>
<organism evidence="2 3">
    <name type="scientific">Lutibacter oricola</name>
    <dbReference type="NCBI Taxonomy" id="762486"/>
    <lineage>
        <taxon>Bacteria</taxon>
        <taxon>Pseudomonadati</taxon>
        <taxon>Bacteroidota</taxon>
        <taxon>Flavobacteriia</taxon>
        <taxon>Flavobacteriales</taxon>
        <taxon>Flavobacteriaceae</taxon>
        <taxon>Lutibacter</taxon>
    </lineage>
</organism>
<keyword evidence="3" id="KW-1185">Reference proteome</keyword>
<dbReference type="InterPro" id="IPR015943">
    <property type="entry name" value="WD40/YVTN_repeat-like_dom_sf"/>
</dbReference>
<sequence>MKNLKFIAIFLGLIFLLFGVIYFIKQPSYSIKTDGILYVVNKASHNITIFDLLKGKKIKDLATEIEPHEATIVTNPNRVIVTNYGASNNPGKSITVINAATNTIEKTITLGKNLMPHGIISLPQPNKVGVVADIGNHLSIVNIETGIVEKQIATQQDFSHLLVHHPDKPLIYVSNINSGSVSVIDVEQDKVVKIITCSKRTEGIDITPDGSEIWVTNIDENFISIINTETYEITKTLKTGKQPLRLKFSVDGKQCLVSNASDGTVSVYNSKTKKEITTIKIPGNNNIFEKIIYRTPRPVGILMHQNGLYAFVSNLTAGRVEIIDMKNFTIVSSIKTGDMPDGLALIN</sequence>
<proteinExistence type="predicted"/>
<dbReference type="Pfam" id="PF02239">
    <property type="entry name" value="Cytochrom_D1"/>
    <property type="match status" value="1"/>
</dbReference>
<dbReference type="Proteomes" id="UP000199595">
    <property type="component" value="Unassembled WGS sequence"/>
</dbReference>
<dbReference type="NCBIfam" id="TIGR02276">
    <property type="entry name" value="beta_rpt_yvtn"/>
    <property type="match status" value="1"/>
</dbReference>
<evidence type="ECO:0000256" key="1">
    <source>
        <dbReference type="SAM" id="Phobius"/>
    </source>
</evidence>
<keyword evidence="1" id="KW-0472">Membrane</keyword>
<name>A0A1H2YRB1_9FLAO</name>
<dbReference type="InterPro" id="IPR011964">
    <property type="entry name" value="YVTN_b-propeller_repeat"/>
</dbReference>
<keyword evidence="1" id="KW-0812">Transmembrane</keyword>
<dbReference type="STRING" id="762486.SAMN05444411_10331"/>
<dbReference type="EMBL" id="FNNJ01000003">
    <property type="protein sequence ID" value="SDX07555.1"/>
    <property type="molecule type" value="Genomic_DNA"/>
</dbReference>
<dbReference type="AlphaFoldDB" id="A0A1H2YRB1"/>
<evidence type="ECO:0000313" key="3">
    <source>
        <dbReference type="Proteomes" id="UP000199595"/>
    </source>
</evidence>
<dbReference type="PANTHER" id="PTHR47197">
    <property type="entry name" value="PROTEIN NIRF"/>
    <property type="match status" value="1"/>
</dbReference>
<evidence type="ECO:0000313" key="2">
    <source>
        <dbReference type="EMBL" id="SDX07555.1"/>
    </source>
</evidence>
<dbReference type="InterPro" id="IPR011048">
    <property type="entry name" value="Haem_d1_sf"/>
</dbReference>
<dbReference type="SUPFAM" id="SSF51004">
    <property type="entry name" value="C-terminal (heme d1) domain of cytochrome cd1-nitrite reductase"/>
    <property type="match status" value="1"/>
</dbReference>
<feature type="transmembrane region" description="Helical" evidence="1">
    <location>
        <begin position="6"/>
        <end position="24"/>
    </location>
</feature>
<dbReference type="InterPro" id="IPR051200">
    <property type="entry name" value="Host-pathogen_enzymatic-act"/>
</dbReference>
<protein>
    <submittedName>
        <fullName evidence="2">40-residue YVTN family beta-propeller repeat-containing protein</fullName>
    </submittedName>
</protein>
<accession>A0A1H2YRB1</accession>
<dbReference type="Gene3D" id="2.130.10.10">
    <property type="entry name" value="YVTN repeat-like/Quinoprotein amine dehydrogenase"/>
    <property type="match status" value="2"/>
</dbReference>
<dbReference type="OrthoDB" id="9803927at2"/>
<dbReference type="RefSeq" id="WP_090122043.1">
    <property type="nucleotide sequence ID" value="NZ_FNNJ01000003.1"/>
</dbReference>
<keyword evidence="1" id="KW-1133">Transmembrane helix</keyword>